<reference evidence="1 2" key="1">
    <citation type="submission" date="2020-10" db="EMBL/GenBank/DDBJ databases">
        <title>Sequencing the genomes of 1000 actinobacteria strains.</title>
        <authorList>
            <person name="Klenk H.-P."/>
        </authorList>
    </citation>
    <scope>NUCLEOTIDE SEQUENCE [LARGE SCALE GENOMIC DNA]</scope>
    <source>
        <strain evidence="1 2">DSM 46661</strain>
    </source>
</reference>
<dbReference type="EMBL" id="JADBEJ010000004">
    <property type="protein sequence ID" value="MBE1575346.1"/>
    <property type="molecule type" value="Genomic_DNA"/>
</dbReference>
<protein>
    <submittedName>
        <fullName evidence="1">Uncharacterized protein</fullName>
    </submittedName>
</protein>
<gene>
    <name evidence="1" type="ORF">H4W30_002393</name>
</gene>
<evidence type="ECO:0000313" key="1">
    <source>
        <dbReference type="EMBL" id="MBE1575346.1"/>
    </source>
</evidence>
<proteinExistence type="predicted"/>
<dbReference type="Proteomes" id="UP000656548">
    <property type="component" value="Unassembled WGS sequence"/>
</dbReference>
<name>A0ABR9L466_9PSEU</name>
<comment type="caution">
    <text evidence="1">The sequence shown here is derived from an EMBL/GenBank/DDBJ whole genome shotgun (WGS) entry which is preliminary data.</text>
</comment>
<accession>A0ABR9L466</accession>
<dbReference type="RefSeq" id="WP_157376242.1">
    <property type="nucleotide sequence ID" value="NZ_JADBEJ010000004.1"/>
</dbReference>
<keyword evidence="2" id="KW-1185">Reference proteome</keyword>
<organism evidence="1 2">
    <name type="scientific">Amycolatopsis roodepoortensis</name>
    <dbReference type="NCBI Taxonomy" id="700274"/>
    <lineage>
        <taxon>Bacteria</taxon>
        <taxon>Bacillati</taxon>
        <taxon>Actinomycetota</taxon>
        <taxon>Actinomycetes</taxon>
        <taxon>Pseudonocardiales</taxon>
        <taxon>Pseudonocardiaceae</taxon>
        <taxon>Amycolatopsis</taxon>
    </lineage>
</organism>
<sequence length="49" mass="5520">MITLLRRLFTSTPTVEFCDSCVQVCTGQCRADTLLDAARDRALQLPSRF</sequence>
<evidence type="ECO:0000313" key="2">
    <source>
        <dbReference type="Proteomes" id="UP000656548"/>
    </source>
</evidence>